<evidence type="ECO:0000313" key="7">
    <source>
        <dbReference type="Proteomes" id="UP001190926"/>
    </source>
</evidence>
<dbReference type="Proteomes" id="UP001190926">
    <property type="component" value="Unassembled WGS sequence"/>
</dbReference>
<gene>
    <name evidence="6" type="ORF">C2S53_010569</name>
</gene>
<sequence length="222" mass="24164">MFSRIILLTFYLLKSESFLGVNYGQVADNLPLPEATVKLLQSSAIEKVRLYGSEPVVIKAFTGTGIDLMIGASNSDIPGMASDLAFAKNWIDANVIPFYRASKIIVINVGNEAMSYNDRNLMSQLLPVMQSLQNALDSAGLAGKNKVSTVHSMAVLRQFDPPSSGSFDPSIDDLLKGLLSFNTATGSPFAINPYPYFAYRSDPRLFFNIYIGESGRVGICLT</sequence>
<evidence type="ECO:0000256" key="2">
    <source>
        <dbReference type="ARBA" id="ARBA00022801"/>
    </source>
</evidence>
<evidence type="ECO:0000256" key="1">
    <source>
        <dbReference type="ARBA" id="ARBA00008773"/>
    </source>
</evidence>
<dbReference type="PANTHER" id="PTHR32227">
    <property type="entry name" value="GLUCAN ENDO-1,3-BETA-GLUCOSIDASE BG1-RELATED-RELATED"/>
    <property type="match status" value="1"/>
</dbReference>
<dbReference type="SUPFAM" id="SSF51445">
    <property type="entry name" value="(Trans)glycosidases"/>
    <property type="match status" value="1"/>
</dbReference>
<proteinExistence type="inferred from homology"/>
<dbReference type="GO" id="GO:0004553">
    <property type="term" value="F:hydrolase activity, hydrolyzing O-glycosyl compounds"/>
    <property type="evidence" value="ECO:0007669"/>
    <property type="project" value="InterPro"/>
</dbReference>
<name>A0AAD4P961_PERFH</name>
<protein>
    <submittedName>
        <fullName evidence="6">Glycosyl hydrolase family 17 protein</fullName>
    </submittedName>
</protein>
<dbReference type="Pfam" id="PF00332">
    <property type="entry name" value="Glyco_hydro_17"/>
    <property type="match status" value="1"/>
</dbReference>
<feature type="chain" id="PRO_5041986002" evidence="5">
    <location>
        <begin position="18"/>
        <end position="222"/>
    </location>
</feature>
<dbReference type="InterPro" id="IPR017853">
    <property type="entry name" value="GH"/>
</dbReference>
<dbReference type="InterPro" id="IPR000490">
    <property type="entry name" value="Glyco_hydro_17"/>
</dbReference>
<feature type="signal peptide" evidence="5">
    <location>
        <begin position="1"/>
        <end position="17"/>
    </location>
</feature>
<dbReference type="AlphaFoldDB" id="A0AAD4P961"/>
<comment type="similarity">
    <text evidence="1 4">Belongs to the glycosyl hydrolase 17 family.</text>
</comment>
<evidence type="ECO:0000256" key="5">
    <source>
        <dbReference type="SAM" id="SignalP"/>
    </source>
</evidence>
<dbReference type="Gene3D" id="3.20.20.80">
    <property type="entry name" value="Glycosidases"/>
    <property type="match status" value="1"/>
</dbReference>
<keyword evidence="2 6" id="KW-0378">Hydrolase</keyword>
<accession>A0AAD4P961</accession>
<reference evidence="6 7" key="1">
    <citation type="journal article" date="2021" name="Nat. Commun.">
        <title>Incipient diploidization of the medicinal plant Perilla within 10,000 years.</title>
        <authorList>
            <person name="Zhang Y."/>
            <person name="Shen Q."/>
            <person name="Leng L."/>
            <person name="Zhang D."/>
            <person name="Chen S."/>
            <person name="Shi Y."/>
            <person name="Ning Z."/>
            <person name="Chen S."/>
        </authorList>
    </citation>
    <scope>NUCLEOTIDE SEQUENCE [LARGE SCALE GENOMIC DNA]</scope>
    <source>
        <strain evidence="7">cv. PC099</strain>
    </source>
</reference>
<comment type="caution">
    <text evidence="6">The sequence shown here is derived from an EMBL/GenBank/DDBJ whole genome shotgun (WGS) entry which is preliminary data.</text>
</comment>
<keyword evidence="7" id="KW-1185">Reference proteome</keyword>
<evidence type="ECO:0000256" key="4">
    <source>
        <dbReference type="RuleBase" id="RU004335"/>
    </source>
</evidence>
<organism evidence="6 7">
    <name type="scientific">Perilla frutescens var. hirtella</name>
    <name type="common">Perilla citriodora</name>
    <name type="synonym">Perilla setoyensis</name>
    <dbReference type="NCBI Taxonomy" id="608512"/>
    <lineage>
        <taxon>Eukaryota</taxon>
        <taxon>Viridiplantae</taxon>
        <taxon>Streptophyta</taxon>
        <taxon>Embryophyta</taxon>
        <taxon>Tracheophyta</taxon>
        <taxon>Spermatophyta</taxon>
        <taxon>Magnoliopsida</taxon>
        <taxon>eudicotyledons</taxon>
        <taxon>Gunneridae</taxon>
        <taxon>Pentapetalae</taxon>
        <taxon>asterids</taxon>
        <taxon>lamiids</taxon>
        <taxon>Lamiales</taxon>
        <taxon>Lamiaceae</taxon>
        <taxon>Nepetoideae</taxon>
        <taxon>Elsholtzieae</taxon>
        <taxon>Perilla</taxon>
    </lineage>
</organism>
<dbReference type="GO" id="GO:0005975">
    <property type="term" value="P:carbohydrate metabolic process"/>
    <property type="evidence" value="ECO:0007669"/>
    <property type="project" value="InterPro"/>
</dbReference>
<evidence type="ECO:0000256" key="3">
    <source>
        <dbReference type="ARBA" id="ARBA00023295"/>
    </source>
</evidence>
<keyword evidence="5" id="KW-0732">Signal</keyword>
<keyword evidence="3" id="KW-0326">Glycosidase</keyword>
<dbReference type="EMBL" id="SDAM02000087">
    <property type="protein sequence ID" value="KAH6831594.1"/>
    <property type="molecule type" value="Genomic_DNA"/>
</dbReference>
<dbReference type="InterPro" id="IPR044965">
    <property type="entry name" value="Glyco_hydro_17_plant"/>
</dbReference>
<evidence type="ECO:0000313" key="6">
    <source>
        <dbReference type="EMBL" id="KAH6831594.1"/>
    </source>
</evidence>